<dbReference type="Proteomes" id="UP001238496">
    <property type="component" value="Unassembled WGS sequence"/>
</dbReference>
<dbReference type="InterPro" id="IPR009297">
    <property type="entry name" value="DUF952"/>
</dbReference>
<organism evidence="1 2">
    <name type="scientific">Peteryoungia aggregata LMG 23059</name>
    <dbReference type="NCBI Taxonomy" id="1368425"/>
    <lineage>
        <taxon>Bacteria</taxon>
        <taxon>Pseudomonadati</taxon>
        <taxon>Pseudomonadota</taxon>
        <taxon>Alphaproteobacteria</taxon>
        <taxon>Hyphomicrobiales</taxon>
        <taxon>Rhizobiaceae</taxon>
        <taxon>Peteryoungia</taxon>
    </lineage>
</organism>
<protein>
    <submittedName>
        <fullName evidence="1">Uncharacterized protein (DUF952 family)</fullName>
    </submittedName>
</protein>
<name>A0ABU0G3X2_9HYPH</name>
<evidence type="ECO:0000313" key="2">
    <source>
        <dbReference type="Proteomes" id="UP001238496"/>
    </source>
</evidence>
<dbReference type="RefSeq" id="WP_307369984.1">
    <property type="nucleotide sequence ID" value="NZ_JAUSUW010000002.1"/>
</dbReference>
<dbReference type="PANTHER" id="PTHR34129:SF1">
    <property type="entry name" value="DUF952 DOMAIN-CONTAINING PROTEIN"/>
    <property type="match status" value="1"/>
</dbReference>
<dbReference type="PANTHER" id="PTHR34129">
    <property type="entry name" value="BLR1139 PROTEIN"/>
    <property type="match status" value="1"/>
</dbReference>
<dbReference type="SUPFAM" id="SSF56399">
    <property type="entry name" value="ADP-ribosylation"/>
    <property type="match status" value="1"/>
</dbReference>
<accession>A0ABU0G3X2</accession>
<reference evidence="1 2" key="1">
    <citation type="submission" date="2023-07" db="EMBL/GenBank/DDBJ databases">
        <title>Genomic Encyclopedia of Type Strains, Phase IV (KMG-IV): sequencing the most valuable type-strain genomes for metagenomic binning, comparative biology and taxonomic classification.</title>
        <authorList>
            <person name="Goeker M."/>
        </authorList>
    </citation>
    <scope>NUCLEOTIDE SEQUENCE [LARGE SCALE GENOMIC DNA]</scope>
    <source>
        <strain evidence="1 2">DSM 1111</strain>
    </source>
</reference>
<sequence>MDKTIYKIVPKELWREARASGLFKGAPIDLKDGYIHFSTGAQAVETARLYFKGQSDLLLVAVDATVFGEALKWEASRGGDLFPHLYADLPLDAVIWEKPLLLDADGLHVFPCLVEENR</sequence>
<dbReference type="EMBL" id="JAUSUW010000002">
    <property type="protein sequence ID" value="MDQ0419968.1"/>
    <property type="molecule type" value="Genomic_DNA"/>
</dbReference>
<dbReference type="Gene3D" id="3.20.170.20">
    <property type="entry name" value="Protein of unknown function DUF952"/>
    <property type="match status" value="1"/>
</dbReference>
<dbReference type="Pfam" id="PF06108">
    <property type="entry name" value="DUF952"/>
    <property type="match status" value="1"/>
</dbReference>
<gene>
    <name evidence="1" type="ORF">J2045_000981</name>
</gene>
<keyword evidence="2" id="KW-1185">Reference proteome</keyword>
<evidence type="ECO:0000313" key="1">
    <source>
        <dbReference type="EMBL" id="MDQ0419968.1"/>
    </source>
</evidence>
<proteinExistence type="predicted"/>
<comment type="caution">
    <text evidence="1">The sequence shown here is derived from an EMBL/GenBank/DDBJ whole genome shotgun (WGS) entry which is preliminary data.</text>
</comment>